<dbReference type="EMBL" id="CAQQ02111955">
    <property type="status" value="NOT_ANNOTATED_CDS"/>
    <property type="molecule type" value="Genomic_DNA"/>
</dbReference>
<dbReference type="EnsemblMetazoa" id="MESCA001401-RA">
    <property type="protein sequence ID" value="MESCA001401-PA"/>
    <property type="gene ID" value="MESCA001401"/>
</dbReference>
<sequence length="62" mass="7214">EANKKFAKKKQIFENGDNLTEKRTRFRKVLEGARDSKNSLKVYEIPHRLLDSWSTVDLGYGS</sequence>
<evidence type="ECO:0000313" key="1">
    <source>
        <dbReference type="EnsemblMetazoa" id="MESCA001401-PA"/>
    </source>
</evidence>
<reference evidence="2" key="1">
    <citation type="submission" date="2013-02" db="EMBL/GenBank/DDBJ databases">
        <authorList>
            <person name="Hughes D."/>
        </authorList>
    </citation>
    <scope>NUCLEOTIDE SEQUENCE</scope>
    <source>
        <strain>Durham</strain>
        <strain evidence="2">NC isolate 2 -- Noor lab</strain>
    </source>
</reference>
<dbReference type="AlphaFoldDB" id="T1GDL2"/>
<dbReference type="EMBL" id="CAQQ02111954">
    <property type="status" value="NOT_ANNOTATED_CDS"/>
    <property type="molecule type" value="Genomic_DNA"/>
</dbReference>
<protein>
    <submittedName>
        <fullName evidence="1">Uncharacterized protein</fullName>
    </submittedName>
</protein>
<dbReference type="Proteomes" id="UP000015102">
    <property type="component" value="Unassembled WGS sequence"/>
</dbReference>
<keyword evidence="2" id="KW-1185">Reference proteome</keyword>
<proteinExistence type="predicted"/>
<dbReference type="HOGENOM" id="CLU_2910788_0_0_1"/>
<accession>T1GDL2</accession>
<reference evidence="1" key="2">
    <citation type="submission" date="2015-06" db="UniProtKB">
        <authorList>
            <consortium name="EnsemblMetazoa"/>
        </authorList>
    </citation>
    <scope>IDENTIFICATION</scope>
</reference>
<name>T1GDL2_MEGSC</name>
<organism evidence="1 2">
    <name type="scientific">Megaselia scalaris</name>
    <name type="common">Humpbacked fly</name>
    <name type="synonym">Phora scalaris</name>
    <dbReference type="NCBI Taxonomy" id="36166"/>
    <lineage>
        <taxon>Eukaryota</taxon>
        <taxon>Metazoa</taxon>
        <taxon>Ecdysozoa</taxon>
        <taxon>Arthropoda</taxon>
        <taxon>Hexapoda</taxon>
        <taxon>Insecta</taxon>
        <taxon>Pterygota</taxon>
        <taxon>Neoptera</taxon>
        <taxon>Endopterygota</taxon>
        <taxon>Diptera</taxon>
        <taxon>Brachycera</taxon>
        <taxon>Muscomorpha</taxon>
        <taxon>Platypezoidea</taxon>
        <taxon>Phoridae</taxon>
        <taxon>Megaseliini</taxon>
        <taxon>Megaselia</taxon>
    </lineage>
</organism>
<evidence type="ECO:0000313" key="2">
    <source>
        <dbReference type="Proteomes" id="UP000015102"/>
    </source>
</evidence>